<organism evidence="1 2">
    <name type="scientific">Acinetobacter colistiniresistens</name>
    <dbReference type="NCBI Taxonomy" id="280145"/>
    <lineage>
        <taxon>Bacteria</taxon>
        <taxon>Pseudomonadati</taxon>
        <taxon>Pseudomonadota</taxon>
        <taxon>Gammaproteobacteria</taxon>
        <taxon>Moraxellales</taxon>
        <taxon>Moraxellaceae</taxon>
        <taxon>Acinetobacter</taxon>
    </lineage>
</organism>
<protein>
    <submittedName>
        <fullName evidence="1">Uncharacterized protein</fullName>
    </submittedName>
</protein>
<accession>N9PP57</accession>
<dbReference type="AlphaFoldDB" id="N9PP57"/>
<name>N9PP57_9GAMM</name>
<dbReference type="EMBL" id="APRZ01000011">
    <property type="protein sequence ID" value="ENX35263.1"/>
    <property type="molecule type" value="Genomic_DNA"/>
</dbReference>
<keyword evidence="2" id="KW-1185">Reference proteome</keyword>
<evidence type="ECO:0000313" key="1">
    <source>
        <dbReference type="EMBL" id="ENX35263.1"/>
    </source>
</evidence>
<dbReference type="Proteomes" id="UP000013009">
    <property type="component" value="Unassembled WGS sequence"/>
</dbReference>
<reference evidence="1 2" key="1">
    <citation type="submission" date="2013-02" db="EMBL/GenBank/DDBJ databases">
        <title>The Genome Sequence of Acinetobacter sp. NIPH 1859.</title>
        <authorList>
            <consortium name="The Broad Institute Genome Sequencing Platform"/>
            <consortium name="The Broad Institute Genome Sequencing Center for Infectious Disease"/>
            <person name="Cerqueira G."/>
            <person name="Feldgarden M."/>
            <person name="Courvalin P."/>
            <person name="Perichon B."/>
            <person name="Grillot-Courvalin C."/>
            <person name="Clermont D."/>
            <person name="Rocha E."/>
            <person name="Yoon E.-J."/>
            <person name="Nemec A."/>
            <person name="Walker B."/>
            <person name="Young S.K."/>
            <person name="Zeng Q."/>
            <person name="Gargeya S."/>
            <person name="Fitzgerald M."/>
            <person name="Haas B."/>
            <person name="Abouelleil A."/>
            <person name="Alvarado L."/>
            <person name="Arachchi H.M."/>
            <person name="Berlin A.M."/>
            <person name="Chapman S.B."/>
            <person name="Dewar J."/>
            <person name="Goldberg J."/>
            <person name="Griggs A."/>
            <person name="Gujja S."/>
            <person name="Hansen M."/>
            <person name="Howarth C."/>
            <person name="Imamovic A."/>
            <person name="Larimer J."/>
            <person name="McCowan C."/>
            <person name="Murphy C."/>
            <person name="Neiman D."/>
            <person name="Pearson M."/>
            <person name="Priest M."/>
            <person name="Roberts A."/>
            <person name="Saif S."/>
            <person name="Shea T."/>
            <person name="Sisk P."/>
            <person name="Sykes S."/>
            <person name="Wortman J."/>
            <person name="Nusbaum C."/>
            <person name="Birren B."/>
        </authorList>
    </citation>
    <scope>NUCLEOTIDE SEQUENCE [LARGE SCALE GENOMIC DNA]</scope>
    <source>
        <strain evidence="1 2">NIPH 1859</strain>
    </source>
</reference>
<sequence length="72" mass="8542">MEVEIFKPYPYDILPQGFKYPFNYLALLNNTSSLSLLPNFHWWFINAESEAGKLAYELRKKRSKFDSLCSFI</sequence>
<proteinExistence type="predicted"/>
<dbReference type="HOGENOM" id="CLU_2713198_0_0_6"/>
<gene>
    <name evidence="1" type="ORF">F889_00930</name>
</gene>
<dbReference type="RefSeq" id="WP_005270916.1">
    <property type="nucleotide sequence ID" value="NZ_KB850194.1"/>
</dbReference>
<comment type="caution">
    <text evidence="1">The sequence shown here is derived from an EMBL/GenBank/DDBJ whole genome shotgun (WGS) entry which is preliminary data.</text>
</comment>
<evidence type="ECO:0000313" key="2">
    <source>
        <dbReference type="Proteomes" id="UP000013009"/>
    </source>
</evidence>